<name>A7AUY5_BABBO</name>
<evidence type="ECO:0000256" key="1">
    <source>
        <dbReference type="SAM" id="MobiDB-lite"/>
    </source>
</evidence>
<comment type="caution">
    <text evidence="3">The sequence shown here is derived from an EMBL/GenBank/DDBJ whole genome shotgun (WGS) entry which is preliminary data.</text>
</comment>
<reference evidence="4" key="2">
    <citation type="journal article" date="2020" name="Data Brief">
        <title>Transcriptome dataset of Babesia bovis life stages within vertebrate and invertebrate hosts.</title>
        <authorList>
            <person name="Ueti M.W."/>
            <person name="Johnson W.C."/>
            <person name="Kappmeyer L.S."/>
            <person name="Herndon D.R."/>
            <person name="Mousel M.R."/>
            <person name="Reif K.E."/>
            <person name="Taus N.S."/>
            <person name="Ifeonu O.O."/>
            <person name="Silva J.C."/>
            <person name="Suarez C.E."/>
            <person name="Brayton K.A."/>
        </authorList>
    </citation>
    <scope>NUCLEOTIDE SEQUENCE [LARGE SCALE GENOMIC DNA]</scope>
</reference>
<evidence type="ECO:0000313" key="3">
    <source>
        <dbReference type="EMBL" id="EDO05611.1"/>
    </source>
</evidence>
<organism evidence="3 4">
    <name type="scientific">Babesia bovis</name>
    <dbReference type="NCBI Taxonomy" id="5865"/>
    <lineage>
        <taxon>Eukaryota</taxon>
        <taxon>Sar</taxon>
        <taxon>Alveolata</taxon>
        <taxon>Apicomplexa</taxon>
        <taxon>Aconoidasida</taxon>
        <taxon>Piroplasmida</taxon>
        <taxon>Babesiidae</taxon>
        <taxon>Babesia</taxon>
    </lineage>
</organism>
<dbReference type="InParanoid" id="A7AUY5"/>
<reference evidence="4" key="3">
    <citation type="journal article" date="2021" name="Int. J. Parasitol.">
        <title>Comparative analysis of gene expression between Babesia bovis blood stages and kinetes allowed by improved genome annotation.</title>
        <authorList>
            <person name="Ueti M.W."/>
            <person name="Johnson W.C."/>
            <person name="Kappmeyer L.S."/>
            <person name="Herndon D.R."/>
            <person name="Mousel M.R."/>
            <person name="Reif K.E."/>
            <person name="Taus N.S."/>
            <person name="Ifeonu O.O."/>
            <person name="Silva J.C."/>
            <person name="Suarez C.E."/>
            <person name="Brayton K.A."/>
        </authorList>
    </citation>
    <scope>NUCLEOTIDE SEQUENCE [LARGE SCALE GENOMIC DNA]</scope>
</reference>
<accession>A7AUY5</accession>
<proteinExistence type="predicted"/>
<dbReference type="KEGG" id="bbo:BBOV_IV000110"/>
<feature type="transmembrane region" description="Helical" evidence="2">
    <location>
        <begin position="180"/>
        <end position="203"/>
    </location>
</feature>
<feature type="transmembrane region" description="Helical" evidence="2">
    <location>
        <begin position="257"/>
        <end position="276"/>
    </location>
</feature>
<keyword evidence="2" id="KW-0812">Transmembrane</keyword>
<gene>
    <name evidence="3" type="ORF">BBOV_IV000110</name>
</gene>
<feature type="transmembrane region" description="Helical" evidence="2">
    <location>
        <begin position="21"/>
        <end position="51"/>
    </location>
</feature>
<dbReference type="GeneID" id="5477389"/>
<dbReference type="VEuPathDB" id="PiroplasmaDB:BBOV_IV000110"/>
<keyword evidence="2" id="KW-0472">Membrane</keyword>
<feature type="transmembrane region" description="Helical" evidence="2">
    <location>
        <begin position="223"/>
        <end position="245"/>
    </location>
</feature>
<feature type="transmembrane region" description="Helical" evidence="2">
    <location>
        <begin position="291"/>
        <end position="310"/>
    </location>
</feature>
<feature type="transmembrane region" description="Helical" evidence="2">
    <location>
        <begin position="143"/>
        <end position="165"/>
    </location>
</feature>
<feature type="transmembrane region" description="Helical" evidence="2">
    <location>
        <begin position="368"/>
        <end position="385"/>
    </location>
</feature>
<reference evidence="3 4" key="1">
    <citation type="journal article" date="2007" name="PLoS Pathog.">
        <title>Genome sequence of Babesia bovis and comparative analysis of apicomplexan hemoprotozoa.</title>
        <authorList>
            <person name="Brayton K.A."/>
            <person name="Lau A.O.T."/>
            <person name="Herndon D.R."/>
            <person name="Hannick L."/>
            <person name="Kappmeyer L.S."/>
            <person name="Berens S.J."/>
            <person name="Bidwell S.L."/>
            <person name="Brown W.C."/>
            <person name="Crabtree J."/>
            <person name="Fadrosh D."/>
            <person name="Feldblum T."/>
            <person name="Forberger H.A."/>
            <person name="Haas B.J."/>
            <person name="Howell J.M."/>
            <person name="Khouri H."/>
            <person name="Koo H."/>
            <person name="Mann D.J."/>
            <person name="Norimine J."/>
            <person name="Paulsen I.T."/>
            <person name="Radune D."/>
            <person name="Ren Q."/>
            <person name="Smith R.K. Jr."/>
            <person name="Suarez C.E."/>
            <person name="White O."/>
            <person name="Wortman J.R."/>
            <person name="Knowles D.P. Jr."/>
            <person name="McElwain T.F."/>
            <person name="Nene V.M."/>
        </authorList>
    </citation>
    <scope>NUCLEOTIDE SEQUENCE [LARGE SCALE GENOMIC DNA]</scope>
    <source>
        <strain evidence="3">T2Bo</strain>
    </source>
</reference>
<evidence type="ECO:0000313" key="4">
    <source>
        <dbReference type="Proteomes" id="UP000002173"/>
    </source>
</evidence>
<dbReference type="EMBL" id="AAXT01000004">
    <property type="protein sequence ID" value="EDO05611.1"/>
    <property type="molecule type" value="Genomic_DNA"/>
</dbReference>
<dbReference type="RefSeq" id="XP_001609179.1">
    <property type="nucleotide sequence ID" value="XM_001609129.1"/>
</dbReference>
<protein>
    <submittedName>
        <fullName evidence="3">Uncharacterized protein</fullName>
    </submittedName>
</protein>
<feature type="transmembrane region" description="Helical" evidence="2">
    <location>
        <begin position="322"/>
        <end position="348"/>
    </location>
</feature>
<feature type="transmembrane region" description="Helical" evidence="2">
    <location>
        <begin position="71"/>
        <end position="89"/>
    </location>
</feature>
<feature type="transmembrane region" description="Helical" evidence="2">
    <location>
        <begin position="101"/>
        <end position="123"/>
    </location>
</feature>
<feature type="region of interest" description="Disordered" evidence="1">
    <location>
        <begin position="408"/>
        <end position="440"/>
    </location>
</feature>
<dbReference type="AlphaFoldDB" id="A7AUY5"/>
<sequence>MPEIKEGIGCYAEKYVPLVPLTGMTITFLVVAVLGLGFYCALMINCLLSILQKWAKYEKVKLLKSETKTPLSFLIMVMYILLHVYGYKCSFVETPICRRRVLFIGLGFVVVFCSFVAVMLATIPEEWLKPAGLNTRINAKHRVYGAMGFSGLQIIALVGFMFAAYKQHCFGKCMTRSRKAFYVIAVLNLIHLIGYIVNLGMFYREGKLQEEMSTMKDKEEWKVYQGRATLNYLLLIALVISAYQVNMCCTPFNGYEGIFLLFGGAVIGCIICAMLACEMDNVPDGKDYQHAIYPILFLLLVFTGLWLYCLHAAKPFGQYHTVWEVGCFMLGLFLLAMIVIAGVVMVAAAGNNQWNIQGIKIFEGFHSLAIPAYFLIVLVLFIIYGRKSGLLKRMGLWFKKAPETVQPPVTPELEPSEPCQLRGPESVGGVYHDSRLHPAK</sequence>
<keyword evidence="4" id="KW-1185">Reference proteome</keyword>
<keyword evidence="2" id="KW-1133">Transmembrane helix</keyword>
<evidence type="ECO:0000256" key="2">
    <source>
        <dbReference type="SAM" id="Phobius"/>
    </source>
</evidence>
<dbReference type="Proteomes" id="UP000002173">
    <property type="component" value="Unassembled WGS sequence"/>
</dbReference>